<dbReference type="Proteomes" id="UP000697710">
    <property type="component" value="Unassembled WGS sequence"/>
</dbReference>
<dbReference type="GO" id="GO:0004674">
    <property type="term" value="F:protein serine/threonine kinase activity"/>
    <property type="evidence" value="ECO:0007669"/>
    <property type="project" value="UniProtKB-KW"/>
</dbReference>
<feature type="non-terminal residue" evidence="7">
    <location>
        <position position="260"/>
    </location>
</feature>
<reference evidence="7" key="2">
    <citation type="journal article" date="2021" name="Microbiome">
        <title>Successional dynamics and alternative stable states in a saline activated sludge microbial community over 9 years.</title>
        <authorList>
            <person name="Wang Y."/>
            <person name="Ye J."/>
            <person name="Ju F."/>
            <person name="Liu L."/>
            <person name="Boyd J.A."/>
            <person name="Deng Y."/>
            <person name="Parks D.H."/>
            <person name="Jiang X."/>
            <person name="Yin X."/>
            <person name="Woodcroft B.J."/>
            <person name="Tyson G.W."/>
            <person name="Hugenholtz P."/>
            <person name="Polz M.F."/>
            <person name="Zhang T."/>
        </authorList>
    </citation>
    <scope>NUCLEOTIDE SEQUENCE</scope>
    <source>
        <strain evidence="7">HKST-UBA01</strain>
    </source>
</reference>
<protein>
    <submittedName>
        <fullName evidence="7">Serine/threonine protein kinase</fullName>
    </submittedName>
</protein>
<feature type="binding site" evidence="5">
    <location>
        <position position="105"/>
    </location>
    <ligand>
        <name>ATP</name>
        <dbReference type="ChEBI" id="CHEBI:30616"/>
    </ligand>
</feature>
<keyword evidence="2 5" id="KW-0547">Nucleotide-binding</keyword>
<dbReference type="InterPro" id="IPR011009">
    <property type="entry name" value="Kinase-like_dom_sf"/>
</dbReference>
<proteinExistence type="predicted"/>
<dbReference type="GO" id="GO:0005524">
    <property type="term" value="F:ATP binding"/>
    <property type="evidence" value="ECO:0007669"/>
    <property type="project" value="UniProtKB-UniRule"/>
</dbReference>
<name>A0A956LXV3_UNCEI</name>
<dbReference type="PROSITE" id="PS00108">
    <property type="entry name" value="PROTEIN_KINASE_ST"/>
    <property type="match status" value="1"/>
</dbReference>
<reference evidence="7" key="1">
    <citation type="submission" date="2020-04" db="EMBL/GenBank/DDBJ databases">
        <authorList>
            <person name="Zhang T."/>
        </authorList>
    </citation>
    <scope>NUCLEOTIDE SEQUENCE</scope>
    <source>
        <strain evidence="7">HKST-UBA01</strain>
    </source>
</reference>
<gene>
    <name evidence="7" type="ORF">KC729_06835</name>
</gene>
<evidence type="ECO:0000256" key="4">
    <source>
        <dbReference type="ARBA" id="ARBA00022840"/>
    </source>
</evidence>
<dbReference type="InterPro" id="IPR000719">
    <property type="entry name" value="Prot_kinase_dom"/>
</dbReference>
<dbReference type="AlphaFoldDB" id="A0A956LXV3"/>
<dbReference type="Pfam" id="PF00069">
    <property type="entry name" value="Pkinase"/>
    <property type="match status" value="1"/>
</dbReference>
<keyword evidence="3 7" id="KW-0418">Kinase</keyword>
<dbReference type="SUPFAM" id="SSF56112">
    <property type="entry name" value="Protein kinase-like (PK-like)"/>
    <property type="match status" value="1"/>
</dbReference>
<feature type="domain" description="Protein kinase" evidence="6">
    <location>
        <begin position="75"/>
        <end position="260"/>
    </location>
</feature>
<dbReference type="CDD" id="cd14014">
    <property type="entry name" value="STKc_PknB_like"/>
    <property type="match status" value="1"/>
</dbReference>
<evidence type="ECO:0000256" key="1">
    <source>
        <dbReference type="ARBA" id="ARBA00022679"/>
    </source>
</evidence>
<dbReference type="EMBL" id="JAGQHR010000154">
    <property type="protein sequence ID" value="MCA9727381.1"/>
    <property type="molecule type" value="Genomic_DNA"/>
</dbReference>
<dbReference type="Gene3D" id="3.30.200.20">
    <property type="entry name" value="Phosphorylase Kinase, domain 1"/>
    <property type="match status" value="1"/>
</dbReference>
<evidence type="ECO:0000259" key="6">
    <source>
        <dbReference type="PROSITE" id="PS50011"/>
    </source>
</evidence>
<accession>A0A956LXV3</accession>
<dbReference type="Gene3D" id="1.10.510.10">
    <property type="entry name" value="Transferase(Phosphotransferase) domain 1"/>
    <property type="match status" value="1"/>
</dbReference>
<comment type="caution">
    <text evidence="7">The sequence shown here is derived from an EMBL/GenBank/DDBJ whole genome shotgun (WGS) entry which is preliminary data.</text>
</comment>
<organism evidence="7 8">
    <name type="scientific">Eiseniibacteriota bacterium</name>
    <dbReference type="NCBI Taxonomy" id="2212470"/>
    <lineage>
        <taxon>Bacteria</taxon>
        <taxon>Candidatus Eiseniibacteriota</taxon>
    </lineage>
</organism>
<keyword evidence="4 5" id="KW-0067">ATP-binding</keyword>
<dbReference type="PROSITE" id="PS50011">
    <property type="entry name" value="PROTEIN_KINASE_DOM"/>
    <property type="match status" value="1"/>
</dbReference>
<dbReference type="InterPro" id="IPR008271">
    <property type="entry name" value="Ser/Thr_kinase_AS"/>
</dbReference>
<dbReference type="InterPro" id="IPR017441">
    <property type="entry name" value="Protein_kinase_ATP_BS"/>
</dbReference>
<sequence length="260" mass="28948">MRSEADLESRVSRIKEILWELVEADEDERARILRAVREESPELADEVESLWRFDQDQASVPNQGRFAPGSRVGPFEIVEKLGSGGMGHVYLARQETPVRRRVALKVVRWGLDTAQVLVRFEGERQALAMMDHPAIAKVFDAGHTEDGRPYFVMEHVDGQPVTAYCDRTRLALPDRLRLFVRICAGVQHAHQKGVIHRDLKPSNILVEEIDGIPSPKIIDFGVAKALTGKLVEHATLTGVGVLVGTPDYMSPEQARLGGSD</sequence>
<evidence type="ECO:0000256" key="2">
    <source>
        <dbReference type="ARBA" id="ARBA00022741"/>
    </source>
</evidence>
<evidence type="ECO:0000313" key="8">
    <source>
        <dbReference type="Proteomes" id="UP000697710"/>
    </source>
</evidence>
<evidence type="ECO:0000313" key="7">
    <source>
        <dbReference type="EMBL" id="MCA9727381.1"/>
    </source>
</evidence>
<keyword evidence="7" id="KW-0723">Serine/threonine-protein kinase</keyword>
<evidence type="ECO:0000256" key="5">
    <source>
        <dbReference type="PROSITE-ProRule" id="PRU10141"/>
    </source>
</evidence>
<dbReference type="PANTHER" id="PTHR43289:SF6">
    <property type="entry name" value="SERINE_THREONINE-PROTEIN KINASE NEKL-3"/>
    <property type="match status" value="1"/>
</dbReference>
<dbReference type="SMART" id="SM00220">
    <property type="entry name" value="S_TKc"/>
    <property type="match status" value="1"/>
</dbReference>
<dbReference type="PANTHER" id="PTHR43289">
    <property type="entry name" value="MITOGEN-ACTIVATED PROTEIN KINASE KINASE KINASE 20-RELATED"/>
    <property type="match status" value="1"/>
</dbReference>
<dbReference type="PROSITE" id="PS00107">
    <property type="entry name" value="PROTEIN_KINASE_ATP"/>
    <property type="match status" value="1"/>
</dbReference>
<keyword evidence="1" id="KW-0808">Transferase</keyword>
<evidence type="ECO:0000256" key="3">
    <source>
        <dbReference type="ARBA" id="ARBA00022777"/>
    </source>
</evidence>